<dbReference type="KEGG" id="dzi:111312098"/>
<sequence length="150" mass="17131">MVNKRRFQRIRDLSKSVDGTEKSNMKKPKCKVPKSFYALCSHPQVSNHLTILSESLPSDLNDESCYLRQSKQAKSISAASKKWQNSSESTGRFCFYAVTSSIFLLILLYQNSIVIMFPFLSIFFTETAYFPFSFAWITDTITLSLVHCGN</sequence>
<gene>
    <name evidence="2" type="primary">LOC111312098</name>
</gene>
<evidence type="ECO:0000313" key="1">
    <source>
        <dbReference type="Proteomes" id="UP000515121"/>
    </source>
</evidence>
<organism evidence="1 2">
    <name type="scientific">Durio zibethinus</name>
    <name type="common">Durian</name>
    <dbReference type="NCBI Taxonomy" id="66656"/>
    <lineage>
        <taxon>Eukaryota</taxon>
        <taxon>Viridiplantae</taxon>
        <taxon>Streptophyta</taxon>
        <taxon>Embryophyta</taxon>
        <taxon>Tracheophyta</taxon>
        <taxon>Spermatophyta</taxon>
        <taxon>Magnoliopsida</taxon>
        <taxon>eudicotyledons</taxon>
        <taxon>Gunneridae</taxon>
        <taxon>Pentapetalae</taxon>
        <taxon>rosids</taxon>
        <taxon>malvids</taxon>
        <taxon>Malvales</taxon>
        <taxon>Malvaceae</taxon>
        <taxon>Helicteroideae</taxon>
        <taxon>Durio</taxon>
    </lineage>
</organism>
<reference evidence="2" key="1">
    <citation type="submission" date="2025-08" db="UniProtKB">
        <authorList>
            <consortium name="RefSeq"/>
        </authorList>
    </citation>
    <scope>IDENTIFICATION</scope>
    <source>
        <tissue evidence="2">Fruit stalk</tissue>
    </source>
</reference>
<evidence type="ECO:0000313" key="2">
    <source>
        <dbReference type="RefSeq" id="XP_022767818.1"/>
    </source>
</evidence>
<keyword evidence="1" id="KW-1185">Reference proteome</keyword>
<accession>A0A6P6ASR2</accession>
<name>A0A6P6ASR2_DURZI</name>
<protein>
    <submittedName>
        <fullName evidence="2">Uncharacterized protein LOC111312098 isoform X1</fullName>
    </submittedName>
</protein>
<proteinExistence type="predicted"/>
<dbReference type="Proteomes" id="UP000515121">
    <property type="component" value="Unplaced"/>
</dbReference>
<dbReference type="AlphaFoldDB" id="A0A6P6ASR2"/>
<dbReference type="GeneID" id="111312098"/>
<dbReference type="RefSeq" id="XP_022767818.1">
    <property type="nucleotide sequence ID" value="XM_022912083.1"/>
</dbReference>